<organism evidence="1 2">
    <name type="scientific">Roridomyces roridus</name>
    <dbReference type="NCBI Taxonomy" id="1738132"/>
    <lineage>
        <taxon>Eukaryota</taxon>
        <taxon>Fungi</taxon>
        <taxon>Dikarya</taxon>
        <taxon>Basidiomycota</taxon>
        <taxon>Agaricomycotina</taxon>
        <taxon>Agaricomycetes</taxon>
        <taxon>Agaricomycetidae</taxon>
        <taxon>Agaricales</taxon>
        <taxon>Marasmiineae</taxon>
        <taxon>Mycenaceae</taxon>
        <taxon>Roridomyces</taxon>
    </lineage>
</organism>
<keyword evidence="2" id="KW-1185">Reference proteome</keyword>
<comment type="caution">
    <text evidence="1">The sequence shown here is derived from an EMBL/GenBank/DDBJ whole genome shotgun (WGS) entry which is preliminary data.</text>
</comment>
<proteinExistence type="predicted"/>
<evidence type="ECO:0000313" key="2">
    <source>
        <dbReference type="Proteomes" id="UP001221142"/>
    </source>
</evidence>
<sequence length="234" mass="25963">MLAHALTRSRNILTLCASRRNAGYDSVACSSRSERTGALEAELSLLRTEREAVVAQLGAIAYPVLTFPNEITSEIFIRYVKDYGNRMRSTRVCRLCEIWTRLSSHVQFPLWMLCSGELPLHFRATVPPATGHGDFRPLPKPPIPLILLRLRTITVDGSLAAELLDHLILPALENLFICPGAESDPVPDIVGQLVSRSSCALRKFRLVLDGAEKGALEQFEDMAAGINLLWNRSK</sequence>
<dbReference type="Proteomes" id="UP001221142">
    <property type="component" value="Unassembled WGS sequence"/>
</dbReference>
<name>A0AAD7FV49_9AGAR</name>
<accession>A0AAD7FV49</accession>
<evidence type="ECO:0008006" key="3">
    <source>
        <dbReference type="Google" id="ProtNLM"/>
    </source>
</evidence>
<gene>
    <name evidence="1" type="ORF">FB45DRAFT_898137</name>
</gene>
<reference evidence="1" key="1">
    <citation type="submission" date="2023-03" db="EMBL/GenBank/DDBJ databases">
        <title>Massive genome expansion in bonnet fungi (Mycena s.s.) driven by repeated elements and novel gene families across ecological guilds.</title>
        <authorList>
            <consortium name="Lawrence Berkeley National Laboratory"/>
            <person name="Harder C.B."/>
            <person name="Miyauchi S."/>
            <person name="Viragh M."/>
            <person name="Kuo A."/>
            <person name="Thoen E."/>
            <person name="Andreopoulos B."/>
            <person name="Lu D."/>
            <person name="Skrede I."/>
            <person name="Drula E."/>
            <person name="Henrissat B."/>
            <person name="Morin E."/>
            <person name="Kohler A."/>
            <person name="Barry K."/>
            <person name="LaButti K."/>
            <person name="Morin E."/>
            <person name="Salamov A."/>
            <person name="Lipzen A."/>
            <person name="Mereny Z."/>
            <person name="Hegedus B."/>
            <person name="Baldrian P."/>
            <person name="Stursova M."/>
            <person name="Weitz H."/>
            <person name="Taylor A."/>
            <person name="Grigoriev I.V."/>
            <person name="Nagy L.G."/>
            <person name="Martin F."/>
            <person name="Kauserud H."/>
        </authorList>
    </citation>
    <scope>NUCLEOTIDE SEQUENCE</scope>
    <source>
        <strain evidence="1">9284</strain>
    </source>
</reference>
<evidence type="ECO:0000313" key="1">
    <source>
        <dbReference type="EMBL" id="KAJ7644537.1"/>
    </source>
</evidence>
<protein>
    <recommendedName>
        <fullName evidence="3">F-box domain-containing protein</fullName>
    </recommendedName>
</protein>
<dbReference type="EMBL" id="JARKIF010000003">
    <property type="protein sequence ID" value="KAJ7644537.1"/>
    <property type="molecule type" value="Genomic_DNA"/>
</dbReference>
<dbReference type="AlphaFoldDB" id="A0AAD7FV49"/>